<keyword evidence="2" id="KW-0677">Repeat</keyword>
<keyword evidence="3" id="KW-0805">Transcription regulation</keyword>
<evidence type="ECO:0000256" key="4">
    <source>
        <dbReference type="ARBA" id="ARBA00023125"/>
    </source>
</evidence>
<dbReference type="PROSITE" id="PS51294">
    <property type="entry name" value="HTH_MYB"/>
    <property type="match status" value="2"/>
</dbReference>
<dbReference type="InterPro" id="IPR009057">
    <property type="entry name" value="Homeodomain-like_sf"/>
</dbReference>
<sequence length="492" mass="54374">MSANSSFTSNNMKLGLRRGPWSTEEDNKLMDLINLLGASNWVRISQNLGSRTPKQCRERYHQNLKPSLNRNPITPEEGACIEELVMKYGKRWAEIARHLNGRSDNAIKNWWNGGANKRRRASLQHSSQGSATNTTPVTESNSNDGLPLQSIPPQHQIAFNTSMFNQANQQNAPGAHQQQPPPSQEIHPSSYPPPQENHSMSHPPPPNLQQPQSLSVAGLTGVNQLLPQPAIGPASATTLPPVSHGVSSPSQSLLFPSQQPLQLFPHKRSTSVDMRFDSNLIETPTHLSSLKKKLYDDPHSLRRHSLNNTYLFNNQVPNINASQHAQYPPSFNNYHVNATSLTDPVYHNSRNNSINPLSDSSSNHSVVLTSNNNSRRSSYINADSIRGKASPSLVPHRLSISSICSSRNQNNGSPRLSTSLSREENLKPEETSERGRGNSKEKENQIESTAGENESFTEKSDVKGLPSSLSVSPKKDKQESKIDKMMISNLLA</sequence>
<feature type="domain" description="Myb-like" evidence="8">
    <location>
        <begin position="13"/>
        <end position="64"/>
    </location>
</feature>
<dbReference type="GO" id="GO:1902806">
    <property type="term" value="P:regulation of cell cycle G1/S phase transition"/>
    <property type="evidence" value="ECO:0007669"/>
    <property type="project" value="UniProtKB-ARBA"/>
</dbReference>
<keyword evidence="6" id="KW-0539">Nucleus</keyword>
<keyword evidence="11" id="KW-1185">Reference proteome</keyword>
<feature type="region of interest" description="Disordered" evidence="7">
    <location>
        <begin position="169"/>
        <end position="213"/>
    </location>
</feature>
<dbReference type="SUPFAM" id="SSF46689">
    <property type="entry name" value="Homeodomain-like"/>
    <property type="match status" value="1"/>
</dbReference>
<feature type="region of interest" description="Disordered" evidence="7">
    <location>
        <begin position="404"/>
        <end position="492"/>
    </location>
</feature>
<evidence type="ECO:0000256" key="5">
    <source>
        <dbReference type="ARBA" id="ARBA00023163"/>
    </source>
</evidence>
<evidence type="ECO:0000313" key="10">
    <source>
        <dbReference type="EMBL" id="ANZ74490.1"/>
    </source>
</evidence>
<evidence type="ECO:0000259" key="8">
    <source>
        <dbReference type="PROSITE" id="PS50090"/>
    </source>
</evidence>
<dbReference type="InterPro" id="IPR017930">
    <property type="entry name" value="Myb_dom"/>
</dbReference>
<dbReference type="GO" id="GO:0032875">
    <property type="term" value="P:regulation of DNA endoreduplication"/>
    <property type="evidence" value="ECO:0007669"/>
    <property type="project" value="UniProtKB-ARBA"/>
</dbReference>
<dbReference type="PANTHER" id="PTHR47995:SF18">
    <property type="entry name" value="TRANSCRIPTION FACTOR MYB65"/>
    <property type="match status" value="1"/>
</dbReference>
<feature type="domain" description="HTH myb-type" evidence="9">
    <location>
        <begin position="13"/>
        <end position="68"/>
    </location>
</feature>
<dbReference type="CDD" id="cd00167">
    <property type="entry name" value="SANT"/>
    <property type="match status" value="2"/>
</dbReference>
<accession>A0A1B2J920</accession>
<evidence type="ECO:0000256" key="2">
    <source>
        <dbReference type="ARBA" id="ARBA00022737"/>
    </source>
</evidence>
<feature type="compositionally biased region" description="Polar residues" evidence="7">
    <location>
        <begin position="342"/>
        <end position="369"/>
    </location>
</feature>
<dbReference type="EMBL" id="CP014584">
    <property type="protein sequence ID" value="ANZ74490.1"/>
    <property type="molecule type" value="Genomic_DNA"/>
</dbReference>
<evidence type="ECO:0000259" key="9">
    <source>
        <dbReference type="PROSITE" id="PS51294"/>
    </source>
</evidence>
<dbReference type="GO" id="GO:0033993">
    <property type="term" value="P:response to lipid"/>
    <property type="evidence" value="ECO:0007669"/>
    <property type="project" value="UniProtKB-ARBA"/>
</dbReference>
<feature type="compositionally biased region" description="Polar residues" evidence="7">
    <location>
        <begin position="404"/>
        <end position="420"/>
    </location>
</feature>
<feature type="domain" description="HTH myb-type" evidence="9">
    <location>
        <begin position="69"/>
        <end position="119"/>
    </location>
</feature>
<dbReference type="PROSITE" id="PS50090">
    <property type="entry name" value="MYB_LIKE"/>
    <property type="match status" value="2"/>
</dbReference>
<feature type="region of interest" description="Disordered" evidence="7">
    <location>
        <begin position="342"/>
        <end position="372"/>
    </location>
</feature>
<evidence type="ECO:0000256" key="7">
    <source>
        <dbReference type="SAM" id="MobiDB-lite"/>
    </source>
</evidence>
<evidence type="ECO:0000256" key="3">
    <source>
        <dbReference type="ARBA" id="ARBA00023015"/>
    </source>
</evidence>
<evidence type="ECO:0000256" key="1">
    <source>
        <dbReference type="ARBA" id="ARBA00004123"/>
    </source>
</evidence>
<dbReference type="GO" id="GO:1902584">
    <property type="term" value="P:positive regulation of response to water deprivation"/>
    <property type="evidence" value="ECO:0007669"/>
    <property type="project" value="UniProtKB-ARBA"/>
</dbReference>
<gene>
    <name evidence="10" type="ORF">ATY40_BA7500970</name>
</gene>
<dbReference type="GO" id="GO:1901002">
    <property type="term" value="P:positive regulation of response to salt stress"/>
    <property type="evidence" value="ECO:0007669"/>
    <property type="project" value="UniProtKB-ARBA"/>
</dbReference>
<evidence type="ECO:0000256" key="6">
    <source>
        <dbReference type="ARBA" id="ARBA00023242"/>
    </source>
</evidence>
<keyword evidence="4" id="KW-0238">DNA-binding</keyword>
<dbReference type="GO" id="GO:0043565">
    <property type="term" value="F:sequence-specific DNA binding"/>
    <property type="evidence" value="ECO:0007669"/>
    <property type="project" value="UniProtKB-ARBA"/>
</dbReference>
<proteinExistence type="predicted"/>
<protein>
    <submittedName>
        <fullName evidence="10">BA75_00970T0</fullName>
    </submittedName>
</protein>
<dbReference type="Gene3D" id="1.10.10.60">
    <property type="entry name" value="Homeodomain-like"/>
    <property type="match status" value="2"/>
</dbReference>
<feature type="compositionally biased region" description="Basic and acidic residues" evidence="7">
    <location>
        <begin position="421"/>
        <end position="445"/>
    </location>
</feature>
<feature type="compositionally biased region" description="Basic and acidic residues" evidence="7">
    <location>
        <begin position="473"/>
        <end position="484"/>
    </location>
</feature>
<dbReference type="PANTHER" id="PTHR47995">
    <property type="entry name" value="TRANSCRIPTION FACTOR MYB33-RELATED"/>
    <property type="match status" value="1"/>
</dbReference>
<dbReference type="Proteomes" id="UP000094565">
    <property type="component" value="Chromosome 1"/>
</dbReference>
<dbReference type="GO" id="GO:0050891">
    <property type="term" value="P:multicellular organismal-level water homeostasis"/>
    <property type="evidence" value="ECO:0007669"/>
    <property type="project" value="UniProtKB-ARBA"/>
</dbReference>
<dbReference type="AlphaFoldDB" id="A0A1B2J920"/>
<dbReference type="SMART" id="SM00717">
    <property type="entry name" value="SANT"/>
    <property type="match status" value="2"/>
</dbReference>
<dbReference type="GO" id="GO:0005634">
    <property type="term" value="C:nucleus"/>
    <property type="evidence" value="ECO:0007669"/>
    <property type="project" value="UniProtKB-SubCell"/>
</dbReference>
<reference evidence="10 11" key="1">
    <citation type="submission" date="2016-02" db="EMBL/GenBank/DDBJ databases">
        <title>Comparative genomic and transcriptomic foundation for Pichia pastoris.</title>
        <authorList>
            <person name="Love K.R."/>
            <person name="Shah K.A."/>
            <person name="Whittaker C.A."/>
            <person name="Wu J."/>
            <person name="Bartlett M.C."/>
            <person name="Ma D."/>
            <person name="Leeson R.L."/>
            <person name="Priest M."/>
            <person name="Young S.K."/>
            <person name="Love J.C."/>
        </authorList>
    </citation>
    <scope>NUCLEOTIDE SEQUENCE [LARGE SCALE GENOMIC DNA]</scope>
    <source>
        <strain evidence="10 11">ATCC 28485</strain>
    </source>
</reference>
<feature type="domain" description="Myb-like" evidence="8">
    <location>
        <begin position="65"/>
        <end position="112"/>
    </location>
</feature>
<dbReference type="InterPro" id="IPR001005">
    <property type="entry name" value="SANT/Myb"/>
</dbReference>
<comment type="subcellular location">
    <subcellularLocation>
        <location evidence="1">Nucleus</location>
    </subcellularLocation>
</comment>
<feature type="region of interest" description="Disordered" evidence="7">
    <location>
        <begin position="117"/>
        <end position="152"/>
    </location>
</feature>
<name>A0A1B2J920_PICPA</name>
<dbReference type="Pfam" id="PF00249">
    <property type="entry name" value="Myb_DNA-binding"/>
    <property type="match status" value="2"/>
</dbReference>
<dbReference type="FunFam" id="1.10.10.60:FF:000355">
    <property type="entry name" value="Transcription factor MYB124"/>
    <property type="match status" value="1"/>
</dbReference>
<keyword evidence="5" id="KW-0804">Transcription</keyword>
<dbReference type="OrthoDB" id="2143914at2759"/>
<dbReference type="GO" id="GO:0006355">
    <property type="term" value="P:regulation of DNA-templated transcription"/>
    <property type="evidence" value="ECO:0007669"/>
    <property type="project" value="UniProtKB-ARBA"/>
</dbReference>
<evidence type="ECO:0000313" key="11">
    <source>
        <dbReference type="Proteomes" id="UP000094565"/>
    </source>
</evidence>
<feature type="compositionally biased region" description="Polar residues" evidence="7">
    <location>
        <begin position="169"/>
        <end position="178"/>
    </location>
</feature>
<dbReference type="GO" id="GO:2000037">
    <property type="term" value="P:regulation of stomatal complex patterning"/>
    <property type="evidence" value="ECO:0007669"/>
    <property type="project" value="UniProtKB-ARBA"/>
</dbReference>
<feature type="region of interest" description="Disordered" evidence="7">
    <location>
        <begin position="232"/>
        <end position="253"/>
    </location>
</feature>
<feature type="compositionally biased region" description="Polar residues" evidence="7">
    <location>
        <begin position="123"/>
        <end position="144"/>
    </location>
</feature>
<organism evidence="10 11">
    <name type="scientific">Komagataella pastoris</name>
    <name type="common">Yeast</name>
    <name type="synonym">Pichia pastoris</name>
    <dbReference type="NCBI Taxonomy" id="4922"/>
    <lineage>
        <taxon>Eukaryota</taxon>
        <taxon>Fungi</taxon>
        <taxon>Dikarya</taxon>
        <taxon>Ascomycota</taxon>
        <taxon>Saccharomycotina</taxon>
        <taxon>Pichiomycetes</taxon>
        <taxon>Pichiales</taxon>
        <taxon>Pichiaceae</taxon>
        <taxon>Komagataella</taxon>
    </lineage>
</organism>